<keyword evidence="2 5" id="KW-0238">DNA-binding</keyword>
<dbReference type="PROSITE" id="PS51118">
    <property type="entry name" value="HTH_HXLR"/>
    <property type="match status" value="1"/>
</dbReference>
<dbReference type="InterPro" id="IPR036390">
    <property type="entry name" value="WH_DNA-bd_sf"/>
</dbReference>
<evidence type="ECO:0000313" key="6">
    <source>
        <dbReference type="Proteomes" id="UP001242480"/>
    </source>
</evidence>
<dbReference type="GO" id="GO:0003677">
    <property type="term" value="F:DNA binding"/>
    <property type="evidence" value="ECO:0007669"/>
    <property type="project" value="UniProtKB-KW"/>
</dbReference>
<dbReference type="InterPro" id="IPR036388">
    <property type="entry name" value="WH-like_DNA-bd_sf"/>
</dbReference>
<dbReference type="PANTHER" id="PTHR33204:SF39">
    <property type="entry name" value="TRANSCRIPTIONAL REGULATORY PROTEIN"/>
    <property type="match status" value="1"/>
</dbReference>
<accession>A0ABU0J5A9</accession>
<dbReference type="RefSeq" id="WP_307269696.1">
    <property type="nucleotide sequence ID" value="NZ_JAUSVX010000002.1"/>
</dbReference>
<evidence type="ECO:0000259" key="4">
    <source>
        <dbReference type="PROSITE" id="PS51118"/>
    </source>
</evidence>
<evidence type="ECO:0000256" key="1">
    <source>
        <dbReference type="ARBA" id="ARBA00023015"/>
    </source>
</evidence>
<keyword evidence="6" id="KW-1185">Reference proteome</keyword>
<dbReference type="Pfam" id="PF01638">
    <property type="entry name" value="HxlR"/>
    <property type="match status" value="1"/>
</dbReference>
<organism evidence="5 6">
    <name type="scientific">Labrys wisconsinensis</name>
    <dbReference type="NCBI Taxonomy" id="425677"/>
    <lineage>
        <taxon>Bacteria</taxon>
        <taxon>Pseudomonadati</taxon>
        <taxon>Pseudomonadota</taxon>
        <taxon>Alphaproteobacteria</taxon>
        <taxon>Hyphomicrobiales</taxon>
        <taxon>Xanthobacteraceae</taxon>
        <taxon>Labrys</taxon>
    </lineage>
</organism>
<evidence type="ECO:0000313" key="5">
    <source>
        <dbReference type="EMBL" id="MDQ0468464.1"/>
    </source>
</evidence>
<feature type="domain" description="HTH hxlR-type" evidence="4">
    <location>
        <begin position="13"/>
        <end position="112"/>
    </location>
</feature>
<sequence>MDVPTLLDAPQDCRQVSEVLNRVGDKWTMQVVVALRDQPRRFNDLKRQVGGISQQMLTRTLKTLERDGMVERTVCPTTPPQVEYALTAFGRSLSVPVRELARWARANLATIHDNRRRYDSKR</sequence>
<dbReference type="InterPro" id="IPR002577">
    <property type="entry name" value="HTH_HxlR"/>
</dbReference>
<proteinExistence type="predicted"/>
<dbReference type="PANTHER" id="PTHR33204">
    <property type="entry name" value="TRANSCRIPTIONAL REGULATOR, MARR FAMILY"/>
    <property type="match status" value="1"/>
</dbReference>
<gene>
    <name evidence="5" type="ORF">QO011_001464</name>
</gene>
<keyword evidence="3" id="KW-0804">Transcription</keyword>
<dbReference type="Proteomes" id="UP001242480">
    <property type="component" value="Unassembled WGS sequence"/>
</dbReference>
<evidence type="ECO:0000256" key="2">
    <source>
        <dbReference type="ARBA" id="ARBA00023125"/>
    </source>
</evidence>
<protein>
    <submittedName>
        <fullName evidence="5">DNA-binding HxlR family transcriptional regulator</fullName>
    </submittedName>
</protein>
<reference evidence="5 6" key="1">
    <citation type="submission" date="2023-07" db="EMBL/GenBank/DDBJ databases">
        <title>Genomic Encyclopedia of Type Strains, Phase IV (KMG-IV): sequencing the most valuable type-strain genomes for metagenomic binning, comparative biology and taxonomic classification.</title>
        <authorList>
            <person name="Goeker M."/>
        </authorList>
    </citation>
    <scope>NUCLEOTIDE SEQUENCE [LARGE SCALE GENOMIC DNA]</scope>
    <source>
        <strain evidence="5 6">DSM 19619</strain>
    </source>
</reference>
<dbReference type="EMBL" id="JAUSVX010000002">
    <property type="protein sequence ID" value="MDQ0468464.1"/>
    <property type="molecule type" value="Genomic_DNA"/>
</dbReference>
<comment type="caution">
    <text evidence="5">The sequence shown here is derived from an EMBL/GenBank/DDBJ whole genome shotgun (WGS) entry which is preliminary data.</text>
</comment>
<dbReference type="Gene3D" id="1.10.10.10">
    <property type="entry name" value="Winged helix-like DNA-binding domain superfamily/Winged helix DNA-binding domain"/>
    <property type="match status" value="1"/>
</dbReference>
<keyword evidence="1" id="KW-0805">Transcription regulation</keyword>
<dbReference type="SUPFAM" id="SSF46785">
    <property type="entry name" value="Winged helix' DNA-binding domain"/>
    <property type="match status" value="1"/>
</dbReference>
<evidence type="ECO:0000256" key="3">
    <source>
        <dbReference type="ARBA" id="ARBA00023163"/>
    </source>
</evidence>
<name>A0ABU0J5A9_9HYPH</name>